<reference evidence="3" key="1">
    <citation type="submission" date="2017-01" db="EMBL/GenBank/DDBJ databases">
        <title>Comparative genomics of anhydrobiosis in the tardigrade Hypsibius dujardini.</title>
        <authorList>
            <person name="Yoshida Y."/>
            <person name="Koutsovoulos G."/>
            <person name="Laetsch D."/>
            <person name="Stevens L."/>
            <person name="Kumar S."/>
            <person name="Horikawa D."/>
            <person name="Ishino K."/>
            <person name="Komine S."/>
            <person name="Tomita M."/>
            <person name="Blaxter M."/>
            <person name="Arakawa K."/>
        </authorList>
    </citation>
    <scope>NUCLEOTIDE SEQUENCE [LARGE SCALE GENOMIC DNA]</scope>
    <source>
        <strain evidence="3">Z151</strain>
    </source>
</reference>
<proteinExistence type="predicted"/>
<comment type="caution">
    <text evidence="2">The sequence shown here is derived from an EMBL/GenBank/DDBJ whole genome shotgun (WGS) entry which is preliminary data.</text>
</comment>
<feature type="region of interest" description="Disordered" evidence="1">
    <location>
        <begin position="44"/>
        <end position="115"/>
    </location>
</feature>
<protein>
    <submittedName>
        <fullName evidence="2">Uncharacterized protein</fullName>
    </submittedName>
</protein>
<evidence type="ECO:0000256" key="1">
    <source>
        <dbReference type="SAM" id="MobiDB-lite"/>
    </source>
</evidence>
<dbReference type="EMBL" id="MTYJ01000455">
    <property type="protein sequence ID" value="OWA54763.1"/>
    <property type="molecule type" value="Genomic_DNA"/>
</dbReference>
<evidence type="ECO:0000313" key="3">
    <source>
        <dbReference type="Proteomes" id="UP000192578"/>
    </source>
</evidence>
<dbReference type="AlphaFoldDB" id="A0A9X6NKZ1"/>
<dbReference type="Proteomes" id="UP000192578">
    <property type="component" value="Unassembled WGS sequence"/>
</dbReference>
<sequence length="161" mass="18116">MHALWSASSTGGRREQNVKNSRELMENSCVNSCGAALCRRNYTKPGMSPSDQSIDPEIRPKSSRNAAATESDRRKIVGHYTKTSEDSQRPKRTLMKKRMSQYDRRSRNCQENNPTERCRVGGVRGRSYAGGAVRTRDLADRSRFVALCPVNTSSEPESQMK</sequence>
<name>A0A9X6NKZ1_HYPEX</name>
<accession>A0A9X6NKZ1</accession>
<organism evidence="2 3">
    <name type="scientific">Hypsibius exemplaris</name>
    <name type="common">Freshwater tardigrade</name>
    <dbReference type="NCBI Taxonomy" id="2072580"/>
    <lineage>
        <taxon>Eukaryota</taxon>
        <taxon>Metazoa</taxon>
        <taxon>Ecdysozoa</taxon>
        <taxon>Tardigrada</taxon>
        <taxon>Eutardigrada</taxon>
        <taxon>Parachela</taxon>
        <taxon>Hypsibioidea</taxon>
        <taxon>Hypsibiidae</taxon>
        <taxon>Hypsibius</taxon>
    </lineage>
</organism>
<feature type="compositionally biased region" description="Basic residues" evidence="1">
    <location>
        <begin position="90"/>
        <end position="99"/>
    </location>
</feature>
<evidence type="ECO:0000313" key="2">
    <source>
        <dbReference type="EMBL" id="OWA54763.1"/>
    </source>
</evidence>
<keyword evidence="3" id="KW-1185">Reference proteome</keyword>
<gene>
    <name evidence="2" type="ORF">BV898_19160</name>
</gene>
<feature type="compositionally biased region" description="Basic and acidic residues" evidence="1">
    <location>
        <begin position="100"/>
        <end position="115"/>
    </location>
</feature>